<evidence type="ECO:0000313" key="2">
    <source>
        <dbReference type="Proteomes" id="UP000663828"/>
    </source>
</evidence>
<accession>A0A816FRL6</accession>
<organism evidence="1 2">
    <name type="scientific">Adineta ricciae</name>
    <name type="common">Rotifer</name>
    <dbReference type="NCBI Taxonomy" id="249248"/>
    <lineage>
        <taxon>Eukaryota</taxon>
        <taxon>Metazoa</taxon>
        <taxon>Spiralia</taxon>
        <taxon>Gnathifera</taxon>
        <taxon>Rotifera</taxon>
        <taxon>Eurotatoria</taxon>
        <taxon>Bdelloidea</taxon>
        <taxon>Adinetida</taxon>
        <taxon>Adinetidae</taxon>
        <taxon>Adineta</taxon>
    </lineage>
</organism>
<proteinExistence type="predicted"/>
<reference evidence="1" key="1">
    <citation type="submission" date="2021-02" db="EMBL/GenBank/DDBJ databases">
        <authorList>
            <person name="Nowell W R."/>
        </authorList>
    </citation>
    <scope>NUCLEOTIDE SEQUENCE</scope>
</reference>
<sequence length="372" mass="43836">DPVKFSIGSDGIRWDPVGSEYGIVRPGMECRLVLNNCSEFDIPNSDLLGRLQQQLKYYKFRRVQTKAGKSLFYLFFRKEEETYYALRAGKNIKDISLVRYRHQSVTPAPFCRPDEISPAESYYRPMPSRRIVDAVRYNFSRYIEKFSDKNIFQLFVKRLSEQIVAQRIQVTEVYERNCKVNHWWWLNPDYTISDSQNIILMEPTTKFVEVISRIGDDLLNFVNGIDATNFIQVLELSGQFCSLATTADHVFLRIVKKFNSYDPIMIAEEAYEHYLHECDVVNFRLISLEKHDLLLKQPEQRLFVYPCFSIEAFNKLSKTYRTQLFQCYSRLISFNTDFYCSDYGLVNYDLYAQTIGSNRSLNVHEKKLFKGK</sequence>
<comment type="caution">
    <text evidence="1">The sequence shown here is derived from an EMBL/GenBank/DDBJ whole genome shotgun (WGS) entry which is preliminary data.</text>
</comment>
<dbReference type="EMBL" id="CAJNOR010011977">
    <property type="protein sequence ID" value="CAF1664912.1"/>
    <property type="molecule type" value="Genomic_DNA"/>
</dbReference>
<dbReference type="AlphaFoldDB" id="A0A816FRL6"/>
<protein>
    <submittedName>
        <fullName evidence="1">Uncharacterized protein</fullName>
    </submittedName>
</protein>
<dbReference type="Proteomes" id="UP000663828">
    <property type="component" value="Unassembled WGS sequence"/>
</dbReference>
<gene>
    <name evidence="1" type="ORF">XAT740_LOCUS57587</name>
</gene>
<keyword evidence="2" id="KW-1185">Reference proteome</keyword>
<feature type="non-terminal residue" evidence="1">
    <location>
        <position position="1"/>
    </location>
</feature>
<evidence type="ECO:0000313" key="1">
    <source>
        <dbReference type="EMBL" id="CAF1664912.1"/>
    </source>
</evidence>
<name>A0A816FRL6_ADIRI</name>